<evidence type="ECO:0000256" key="3">
    <source>
        <dbReference type="ARBA" id="ARBA00022737"/>
    </source>
</evidence>
<dbReference type="AlphaFoldDB" id="A0A8H7KLH5"/>
<dbReference type="PROSITE" id="PS50294">
    <property type="entry name" value="WD_REPEATS_REGION"/>
    <property type="match status" value="5"/>
</dbReference>
<keyword evidence="6" id="KW-0539">Nucleus</keyword>
<evidence type="ECO:0000256" key="9">
    <source>
        <dbReference type="SAM" id="Phobius"/>
    </source>
</evidence>
<accession>A0A8H7KLH5</accession>
<feature type="repeat" description="WD" evidence="7">
    <location>
        <begin position="566"/>
        <end position="607"/>
    </location>
</feature>
<dbReference type="Gene3D" id="1.25.40.500">
    <property type="entry name" value="TFIID subunit TAF5, NTD2 domain"/>
    <property type="match status" value="1"/>
</dbReference>
<dbReference type="PANTHER" id="PTHR19879">
    <property type="entry name" value="TRANSCRIPTION INITIATION FACTOR TFIID"/>
    <property type="match status" value="1"/>
</dbReference>
<dbReference type="Pfam" id="PF04494">
    <property type="entry name" value="TFIID_NTD2"/>
    <property type="match status" value="1"/>
</dbReference>
<evidence type="ECO:0000256" key="7">
    <source>
        <dbReference type="PROSITE-ProRule" id="PRU00221"/>
    </source>
</evidence>
<feature type="repeat" description="WD" evidence="7">
    <location>
        <begin position="650"/>
        <end position="691"/>
    </location>
</feature>
<evidence type="ECO:0000256" key="1">
    <source>
        <dbReference type="ARBA" id="ARBA00004123"/>
    </source>
</evidence>
<feature type="repeat" description="WD" evidence="7">
    <location>
        <begin position="608"/>
        <end position="649"/>
    </location>
</feature>
<evidence type="ECO:0000256" key="8">
    <source>
        <dbReference type="SAM" id="MobiDB-lite"/>
    </source>
</evidence>
<evidence type="ECO:0000256" key="5">
    <source>
        <dbReference type="ARBA" id="ARBA00023163"/>
    </source>
</evidence>
<dbReference type="PRINTS" id="PR00320">
    <property type="entry name" value="GPROTEINBRPT"/>
</dbReference>
<keyword evidence="5" id="KW-0804">Transcription</keyword>
<name>A0A8H7KLH5_AGABI</name>
<dbReference type="GO" id="GO:0016251">
    <property type="term" value="F:RNA polymerase II general transcription initiation factor activity"/>
    <property type="evidence" value="ECO:0007669"/>
    <property type="project" value="TreeGrafter"/>
</dbReference>
<evidence type="ECO:0000256" key="2">
    <source>
        <dbReference type="ARBA" id="ARBA00022574"/>
    </source>
</evidence>
<dbReference type="PROSITE" id="PS00678">
    <property type="entry name" value="WD_REPEATS_1"/>
    <property type="match status" value="2"/>
</dbReference>
<dbReference type="CDD" id="cd08044">
    <property type="entry name" value="TAF5_NTD2"/>
    <property type="match status" value="1"/>
</dbReference>
<evidence type="ECO:0000259" key="10">
    <source>
        <dbReference type="Pfam" id="PF04494"/>
    </source>
</evidence>
<evidence type="ECO:0000256" key="6">
    <source>
        <dbReference type="ARBA" id="ARBA00023242"/>
    </source>
</evidence>
<dbReference type="GO" id="GO:0006367">
    <property type="term" value="P:transcription initiation at RNA polymerase II promoter"/>
    <property type="evidence" value="ECO:0007669"/>
    <property type="project" value="TreeGrafter"/>
</dbReference>
<dbReference type="SUPFAM" id="SSF50978">
    <property type="entry name" value="WD40 repeat-like"/>
    <property type="match status" value="1"/>
</dbReference>
<feature type="repeat" description="WD" evidence="7">
    <location>
        <begin position="518"/>
        <end position="565"/>
    </location>
</feature>
<keyword evidence="9" id="KW-0472">Membrane</keyword>
<feature type="transmembrane region" description="Helical" evidence="9">
    <location>
        <begin position="1080"/>
        <end position="1100"/>
    </location>
</feature>
<organism evidence="11 12">
    <name type="scientific">Agaricus bisporus var. burnettii</name>
    <dbReference type="NCBI Taxonomy" id="192524"/>
    <lineage>
        <taxon>Eukaryota</taxon>
        <taxon>Fungi</taxon>
        <taxon>Dikarya</taxon>
        <taxon>Basidiomycota</taxon>
        <taxon>Agaricomycotina</taxon>
        <taxon>Agaricomycetes</taxon>
        <taxon>Agaricomycetidae</taxon>
        <taxon>Agaricales</taxon>
        <taxon>Agaricineae</taxon>
        <taxon>Agaricaceae</taxon>
        <taxon>Agaricus</taxon>
    </lineage>
</organism>
<dbReference type="CDD" id="cd00200">
    <property type="entry name" value="WD40"/>
    <property type="match status" value="1"/>
</dbReference>
<keyword evidence="9" id="KW-0812">Transmembrane</keyword>
<dbReference type="InterPro" id="IPR001680">
    <property type="entry name" value="WD40_rpt"/>
</dbReference>
<dbReference type="PANTHER" id="PTHR19879:SF1">
    <property type="entry name" value="CANNONBALL-RELATED"/>
    <property type="match status" value="1"/>
</dbReference>
<keyword evidence="3" id="KW-0677">Repeat</keyword>
<dbReference type="Pfam" id="PF00400">
    <property type="entry name" value="WD40"/>
    <property type="match status" value="5"/>
</dbReference>
<feature type="domain" description="TFIID subunit TAF5 NTD2" evidence="10">
    <location>
        <begin position="134"/>
        <end position="247"/>
    </location>
</feature>
<protein>
    <recommendedName>
        <fullName evidence="10">TFIID subunit TAF5 NTD2 domain-containing protein</fullName>
    </recommendedName>
</protein>
<dbReference type="InterPro" id="IPR007582">
    <property type="entry name" value="TFIID_NTD2"/>
</dbReference>
<dbReference type="InterPro" id="IPR015943">
    <property type="entry name" value="WD40/YVTN_repeat-like_dom_sf"/>
</dbReference>
<gene>
    <name evidence="11" type="ORF">Agabi119p4_1228</name>
</gene>
<evidence type="ECO:0000256" key="4">
    <source>
        <dbReference type="ARBA" id="ARBA00023015"/>
    </source>
</evidence>
<feature type="compositionally biased region" description="Basic and acidic residues" evidence="8">
    <location>
        <begin position="48"/>
        <end position="68"/>
    </location>
</feature>
<dbReference type="Proteomes" id="UP000629468">
    <property type="component" value="Unassembled WGS sequence"/>
</dbReference>
<keyword evidence="9" id="KW-1133">Transmembrane helix</keyword>
<evidence type="ECO:0000313" key="11">
    <source>
        <dbReference type="EMBL" id="KAF7785063.1"/>
    </source>
</evidence>
<dbReference type="GO" id="GO:0005669">
    <property type="term" value="C:transcription factor TFIID complex"/>
    <property type="evidence" value="ECO:0007669"/>
    <property type="project" value="TreeGrafter"/>
</dbReference>
<keyword evidence="2 7" id="KW-0853">WD repeat</keyword>
<feature type="repeat" description="WD" evidence="7">
    <location>
        <begin position="692"/>
        <end position="733"/>
    </location>
</feature>
<keyword evidence="4" id="KW-0805">Transcription regulation</keyword>
<dbReference type="PROSITE" id="PS50082">
    <property type="entry name" value="WD_REPEATS_2"/>
    <property type="match status" value="5"/>
</dbReference>
<feature type="region of interest" description="Disordered" evidence="8">
    <location>
        <begin position="48"/>
        <end position="69"/>
    </location>
</feature>
<dbReference type="SUPFAM" id="SSF160897">
    <property type="entry name" value="Taf5 N-terminal domain-like"/>
    <property type="match status" value="1"/>
</dbReference>
<comment type="caution">
    <text evidence="11">The sequence shown here is derived from an EMBL/GenBank/DDBJ whole genome shotgun (WGS) entry which is preliminary data.</text>
</comment>
<reference evidence="11 12" key="1">
    <citation type="journal article" name="Sci. Rep.">
        <title>Telomere-to-telomere assembled and centromere annotated genomes of the two main subspecies of the button mushroom Agaricus bisporus reveal especially polymorphic chromosome ends.</title>
        <authorList>
            <person name="Sonnenberg A.S.M."/>
            <person name="Sedaghat-Telgerd N."/>
            <person name="Lavrijssen B."/>
            <person name="Ohm R.A."/>
            <person name="Hendrickx P.M."/>
            <person name="Scholtmeijer K."/>
            <person name="Baars J.J.P."/>
            <person name="van Peer A."/>
        </authorList>
    </citation>
    <scope>NUCLEOTIDE SEQUENCE [LARGE SCALE GENOMIC DNA]</scope>
    <source>
        <strain evidence="11 12">H119_p4</strain>
    </source>
</reference>
<dbReference type="Gene3D" id="2.130.10.10">
    <property type="entry name" value="YVTN repeat-like/Quinoprotein amine dehydrogenase"/>
    <property type="match status" value="2"/>
</dbReference>
<dbReference type="SMART" id="SM00320">
    <property type="entry name" value="WD40"/>
    <property type="match status" value="6"/>
</dbReference>
<comment type="subcellular location">
    <subcellularLocation>
        <location evidence="1">Nucleus</location>
    </subcellularLocation>
</comment>
<dbReference type="EMBL" id="JABXXO010000001">
    <property type="protein sequence ID" value="KAF7785063.1"/>
    <property type="molecule type" value="Genomic_DNA"/>
</dbReference>
<proteinExistence type="predicted"/>
<dbReference type="InterPro" id="IPR036322">
    <property type="entry name" value="WD40_repeat_dom_sf"/>
</dbReference>
<feature type="region of interest" description="Disordered" evidence="8">
    <location>
        <begin position="1"/>
        <end position="28"/>
    </location>
</feature>
<sequence length="1133" mass="124784">MSTATPPASSQSPAAATPANPAQETANATNIADRIVLEYLHSRGHTTAEKAFKEEIEAGSPSDKDKQPEIIPPEELIKSLAVFAQSKPSRSTDNALKDTTSVLHELSAMGNTPSVQSLIASLGAVGAEEILSLDPTDKQEGFKELEAWVDGSLDMYRPELRPILYPIFCHFYLDLIQHGFKDAALRFFSTFSPCLPPSRYAELHHLSTILLPTHVQSDNLAQRFRNDKYVVRMSRSGFSLLLGWLTEGFGGEAFGSGGGFKGDKGKRGRAAIMRVVNNHLRFDVTSTNPTAISPHAWEGEESTGLLSQLIPKTNGYVSTANVTTAAAFNALKSDLKLGPPPMNEDLRTEAERVLREQAMVDRDPNVQFDLQILRPQPHAGIIAPTEADMLPLPPAFKTVDVEREVNAVRDARKMIRLDPSVLSSVDASSPQANALKARALPSICAYTLHDVAEGAPCCMFSPDTSLMAVGFSESYIRLWSLKGEKLRALRNDFSEKNIKDSTSLQRFREKKASTTRKLIGHSGPVYSVDFDPISGSAAPPKYLLSASADATTRLWSMDTMTNVVAFRGHENPVWDVKWSPRGIYFATGSRDHTARLWSTDRTSCLRIYAGHLSDVDCVQFHPNSLYLATGSSDSTARLWDVQRGACVRVFPGHQGAVSTMAISPDGRYLATAGEDLAINLWDLGSAKRIKKMIGHNASIYSLAFSGESSLLVSGSADWTVRCWDVKSAGGSKNKNAKPRENGILGAQENGITSYGEDEATETVDLLATFPTKRTPIINVQFTPRNLCLVGGVYQAPENRIIEAFYISPHSHPSHPLSLSPVSPTVSSTVPDSSDSIRVCALKMTDASGMDVDTLPEAVHQDLPLSNPQIQDYHPIAHQGSGSRDHFRETQVKVHIRRPEKDSWVYLGRGTVSQEVTGHSSRVVVRNNSTGKVIAVFSECSDLQVEKRGNFVIIMCVEGSRVISWSLNAMNNSDTLRLLASIELACYRCKQALLEPRMHSKSRRKIERVIKDDRRKRHRRRKDQDAMIDAFARQSLSTDVPAGSASPPLHSQNDVAAAPLIGRVNVDSYWPFPLSCRYCSFGSLSLVLFLFYLCFFFFVFLPGVDYKLLVVCYLDYSTTKEHSDVFMIYKDACL</sequence>
<dbReference type="InterPro" id="IPR037264">
    <property type="entry name" value="TFIID_NTD2_sf"/>
</dbReference>
<dbReference type="InterPro" id="IPR019775">
    <property type="entry name" value="WD40_repeat_CS"/>
</dbReference>
<dbReference type="InterPro" id="IPR020472">
    <property type="entry name" value="WD40_PAC1"/>
</dbReference>
<evidence type="ECO:0000313" key="12">
    <source>
        <dbReference type="Proteomes" id="UP000629468"/>
    </source>
</evidence>